<name>A0AAN7KFJ3_9MYRT</name>
<dbReference type="AlphaFoldDB" id="A0AAN7KFJ3"/>
<protein>
    <submittedName>
        <fullName evidence="2">Uncharacterized protein</fullName>
    </submittedName>
</protein>
<dbReference type="EMBL" id="JAXIOK010000007">
    <property type="protein sequence ID" value="KAK4766494.1"/>
    <property type="molecule type" value="Genomic_DNA"/>
</dbReference>
<evidence type="ECO:0000313" key="3">
    <source>
        <dbReference type="Proteomes" id="UP001345219"/>
    </source>
</evidence>
<sequence length="104" mass="11496">MWGMVTGNKEKKGISKQSHGHMTLWHLLGVQRIRVIGDYEQLASPVVKRWTWTGDLVGRFLFLPSSHPPSTQLLIAVFATPPCDPSYSPSSDNHSSSSSSTMTI</sequence>
<feature type="region of interest" description="Disordered" evidence="1">
    <location>
        <begin position="85"/>
        <end position="104"/>
    </location>
</feature>
<dbReference type="Proteomes" id="UP001345219">
    <property type="component" value="Chromosome 7"/>
</dbReference>
<proteinExistence type="predicted"/>
<organism evidence="2 3">
    <name type="scientific">Trapa incisa</name>
    <dbReference type="NCBI Taxonomy" id="236973"/>
    <lineage>
        <taxon>Eukaryota</taxon>
        <taxon>Viridiplantae</taxon>
        <taxon>Streptophyta</taxon>
        <taxon>Embryophyta</taxon>
        <taxon>Tracheophyta</taxon>
        <taxon>Spermatophyta</taxon>
        <taxon>Magnoliopsida</taxon>
        <taxon>eudicotyledons</taxon>
        <taxon>Gunneridae</taxon>
        <taxon>Pentapetalae</taxon>
        <taxon>rosids</taxon>
        <taxon>malvids</taxon>
        <taxon>Myrtales</taxon>
        <taxon>Lythraceae</taxon>
        <taxon>Trapa</taxon>
    </lineage>
</organism>
<evidence type="ECO:0000313" key="2">
    <source>
        <dbReference type="EMBL" id="KAK4766494.1"/>
    </source>
</evidence>
<evidence type="ECO:0000256" key="1">
    <source>
        <dbReference type="SAM" id="MobiDB-lite"/>
    </source>
</evidence>
<keyword evidence="3" id="KW-1185">Reference proteome</keyword>
<reference evidence="2 3" key="1">
    <citation type="journal article" date="2023" name="Hortic Res">
        <title>Pangenome of water caltrop reveals structural variations and asymmetric subgenome divergence after allopolyploidization.</title>
        <authorList>
            <person name="Zhang X."/>
            <person name="Chen Y."/>
            <person name="Wang L."/>
            <person name="Yuan Y."/>
            <person name="Fang M."/>
            <person name="Shi L."/>
            <person name="Lu R."/>
            <person name="Comes H.P."/>
            <person name="Ma Y."/>
            <person name="Chen Y."/>
            <person name="Huang G."/>
            <person name="Zhou Y."/>
            <person name="Zheng Z."/>
            <person name="Qiu Y."/>
        </authorList>
    </citation>
    <scope>NUCLEOTIDE SEQUENCE [LARGE SCALE GENOMIC DNA]</scope>
    <source>
        <tissue evidence="2">Roots</tissue>
    </source>
</reference>
<comment type="caution">
    <text evidence="2">The sequence shown here is derived from an EMBL/GenBank/DDBJ whole genome shotgun (WGS) entry which is preliminary data.</text>
</comment>
<gene>
    <name evidence="2" type="ORF">SAY87_008136</name>
</gene>
<accession>A0AAN7KFJ3</accession>